<sequence length="194" mass="21960">MQPSWKQHNDQFSKIKLPASAPLCQAFEHVEQRDNDFYAADLGCGSGIDTLAMLEKGWKVLAIDKDEASLENLKTTKSALLETQLQSFEKLNLPQLDLINASMSLPFCDPLHFNACWQSIRLSLKTQGFFCGHFFGPKDSWSSRPGMTFLTKAQLNALLKGFEILWMDEKEKEGKTLSGMIKNWHVFSVLARKS</sequence>
<proteinExistence type="predicted"/>
<dbReference type="OrthoDB" id="9804312at2"/>
<dbReference type="GO" id="GO:0032259">
    <property type="term" value="P:methylation"/>
    <property type="evidence" value="ECO:0007669"/>
    <property type="project" value="UniProtKB-KW"/>
</dbReference>
<keyword evidence="2" id="KW-0489">Methyltransferase</keyword>
<dbReference type="GO" id="GO:0008168">
    <property type="term" value="F:methyltransferase activity"/>
    <property type="evidence" value="ECO:0007669"/>
    <property type="project" value="UniProtKB-KW"/>
</dbReference>
<accession>A0A318UE13</accession>
<dbReference type="Pfam" id="PF13649">
    <property type="entry name" value="Methyltransf_25"/>
    <property type="match status" value="1"/>
</dbReference>
<protein>
    <submittedName>
        <fullName evidence="2">Methyltransferase family protein</fullName>
    </submittedName>
</protein>
<dbReference type="InterPro" id="IPR029063">
    <property type="entry name" value="SAM-dependent_MTases_sf"/>
</dbReference>
<dbReference type="Proteomes" id="UP000248198">
    <property type="component" value="Unassembled WGS sequence"/>
</dbReference>
<gene>
    <name evidence="2" type="ORF">B0O44_104494</name>
</gene>
<dbReference type="AlphaFoldDB" id="A0A318UE13"/>
<dbReference type="SUPFAM" id="SSF53335">
    <property type="entry name" value="S-adenosyl-L-methionine-dependent methyltransferases"/>
    <property type="match status" value="1"/>
</dbReference>
<dbReference type="CDD" id="cd02440">
    <property type="entry name" value="AdoMet_MTases"/>
    <property type="match status" value="1"/>
</dbReference>
<feature type="domain" description="Methyltransferase" evidence="1">
    <location>
        <begin position="40"/>
        <end position="128"/>
    </location>
</feature>
<evidence type="ECO:0000313" key="3">
    <source>
        <dbReference type="Proteomes" id="UP000248198"/>
    </source>
</evidence>
<dbReference type="EMBL" id="QKLU01000004">
    <property type="protein sequence ID" value="PYF74323.1"/>
    <property type="molecule type" value="Genomic_DNA"/>
</dbReference>
<evidence type="ECO:0000313" key="2">
    <source>
        <dbReference type="EMBL" id="PYF74323.1"/>
    </source>
</evidence>
<keyword evidence="3" id="KW-1185">Reference proteome</keyword>
<keyword evidence="2" id="KW-0808">Transferase</keyword>
<dbReference type="InterPro" id="IPR041698">
    <property type="entry name" value="Methyltransf_25"/>
</dbReference>
<reference evidence="2 3" key="1">
    <citation type="submission" date="2018-06" db="EMBL/GenBank/DDBJ databases">
        <title>Genomic Encyclopedia of Archaeal and Bacterial Type Strains, Phase II (KMG-II): from individual species to whole genera.</title>
        <authorList>
            <person name="Goeker M."/>
        </authorList>
    </citation>
    <scope>NUCLEOTIDE SEQUENCE [LARGE SCALE GENOMIC DNA]</scope>
    <source>
        <strain evidence="2 3">DSM 27372</strain>
    </source>
</reference>
<organism evidence="2 3">
    <name type="scientific">Pedobacter nutrimenti</name>
    <dbReference type="NCBI Taxonomy" id="1241337"/>
    <lineage>
        <taxon>Bacteria</taxon>
        <taxon>Pseudomonadati</taxon>
        <taxon>Bacteroidota</taxon>
        <taxon>Sphingobacteriia</taxon>
        <taxon>Sphingobacteriales</taxon>
        <taxon>Sphingobacteriaceae</taxon>
        <taxon>Pedobacter</taxon>
    </lineage>
</organism>
<dbReference type="RefSeq" id="WP_110831533.1">
    <property type="nucleotide sequence ID" value="NZ_QKLU01000004.1"/>
</dbReference>
<evidence type="ECO:0000259" key="1">
    <source>
        <dbReference type="Pfam" id="PF13649"/>
    </source>
</evidence>
<dbReference type="Gene3D" id="3.40.50.150">
    <property type="entry name" value="Vaccinia Virus protein VP39"/>
    <property type="match status" value="1"/>
</dbReference>
<name>A0A318UE13_9SPHI</name>
<comment type="caution">
    <text evidence="2">The sequence shown here is derived from an EMBL/GenBank/DDBJ whole genome shotgun (WGS) entry which is preliminary data.</text>
</comment>